<dbReference type="CDD" id="cd06550">
    <property type="entry name" value="TM_ABC_iron-siderophores_like"/>
    <property type="match status" value="2"/>
</dbReference>
<feature type="transmembrane region" description="Helical" evidence="8">
    <location>
        <begin position="416"/>
        <end position="436"/>
    </location>
</feature>
<evidence type="ECO:0000256" key="4">
    <source>
        <dbReference type="ARBA" id="ARBA00022475"/>
    </source>
</evidence>
<gene>
    <name evidence="9" type="ORF">ABID47_004596</name>
</gene>
<proteinExistence type="inferred from homology"/>
<feature type="transmembrane region" description="Helical" evidence="8">
    <location>
        <begin position="20"/>
        <end position="40"/>
    </location>
</feature>
<sequence length="688" mass="70765">MEPITGHEAAVRPENRRISLNLLVFAGGGVLLVILLALSLTQGELHIPLRTVYEAIVHPQNIAEHQTIRGLRLPRAVMGILAGAALAAAGALLQTVTRNALAEAGTFGINAGAYFAVVLCTIFMPSLIHSSPLITALLGGCLGAGLSYLLAGASRSTPVRMALSGMIVSLVLASFTGALQLLFENETNGLFVWGSGSLNQNDWHGAAYSWPWVTGVLVLAWLFRRQLDLLEMGDETAQALGQRVGLARTAALSAAVLLAGVTVSVVGPIGFVGLIAPHLIRLLGMRRHALLIPGSALWGAVILLGADAIARLFRGTLGELPAGAVTALFGAPWLIWLALRASRTAAADGGGGMSAGVLHKRPPYPLLLAAMIVLILLASVIGISAGSLRIPLRDTLAVLSGGGEAMYRNIILDMRLPRLLVSLLAGAGLAVAGVMLQSTVRNPLADASVVGVTSGAGVGALLLIVLFPAASGGWLPAAAIVGAVGAAAVVGVLSWRKGLETSTLTLVGIAVSAACAAAIQFLVIRSGMGAAPALAWLAGTVYARGWSDLIRLAALLIVLLPAAWLIGRRADLLGFGDAVSQGLGLALTRARLLTALIGVLIAAAVVQAVGTVGFVGLLAPHAVRLLTGHHTRRAVVLSALLGGLLMVVSDIVGRLLIAPKEIPVGLVAAVIGTPYLLFLMFRSNRLRK</sequence>
<accession>A0ABV2F859</accession>
<feature type="transmembrane region" description="Helical" evidence="8">
    <location>
        <begin position="203"/>
        <end position="223"/>
    </location>
</feature>
<dbReference type="Proteomes" id="UP001549098">
    <property type="component" value="Unassembled WGS sequence"/>
</dbReference>
<dbReference type="Pfam" id="PF01032">
    <property type="entry name" value="FecCD"/>
    <property type="match status" value="2"/>
</dbReference>
<comment type="caution">
    <text evidence="9">The sequence shown here is derived from an EMBL/GenBank/DDBJ whole genome shotgun (WGS) entry which is preliminary data.</text>
</comment>
<dbReference type="SUPFAM" id="SSF81345">
    <property type="entry name" value="ABC transporter involved in vitamin B12 uptake, BtuC"/>
    <property type="match status" value="2"/>
</dbReference>
<feature type="transmembrane region" description="Helical" evidence="8">
    <location>
        <begin position="163"/>
        <end position="183"/>
    </location>
</feature>
<dbReference type="InterPro" id="IPR000522">
    <property type="entry name" value="ABC_transptr_permease_BtuC"/>
</dbReference>
<feature type="transmembrane region" description="Helical" evidence="8">
    <location>
        <begin position="364"/>
        <end position="383"/>
    </location>
</feature>
<evidence type="ECO:0000256" key="3">
    <source>
        <dbReference type="ARBA" id="ARBA00022448"/>
    </source>
</evidence>
<evidence type="ECO:0000256" key="6">
    <source>
        <dbReference type="ARBA" id="ARBA00022989"/>
    </source>
</evidence>
<feature type="transmembrane region" description="Helical" evidence="8">
    <location>
        <begin position="320"/>
        <end position="339"/>
    </location>
</feature>
<dbReference type="EMBL" id="JBEPLV010000005">
    <property type="protein sequence ID" value="MET3547968.1"/>
    <property type="molecule type" value="Genomic_DNA"/>
</dbReference>
<feature type="transmembrane region" description="Helical" evidence="8">
    <location>
        <begin position="76"/>
        <end position="95"/>
    </location>
</feature>
<reference evidence="9 10" key="1">
    <citation type="submission" date="2024-06" db="EMBL/GenBank/DDBJ databases">
        <title>Genomic Encyclopedia of Type Strains, Phase IV (KMG-IV): sequencing the most valuable type-strain genomes for metagenomic binning, comparative biology and taxonomic classification.</title>
        <authorList>
            <person name="Goeker M."/>
        </authorList>
    </citation>
    <scope>NUCLEOTIDE SEQUENCE [LARGE SCALE GENOMIC DNA]</scope>
    <source>
        <strain evidence="9 10">DSM 17253</strain>
    </source>
</reference>
<dbReference type="RefSeq" id="WP_354500140.1">
    <property type="nucleotide sequence ID" value="NZ_JBEPLV010000005.1"/>
</dbReference>
<dbReference type="PANTHER" id="PTHR30472">
    <property type="entry name" value="FERRIC ENTEROBACTIN TRANSPORT SYSTEM PERMEASE PROTEIN"/>
    <property type="match status" value="1"/>
</dbReference>
<evidence type="ECO:0000256" key="8">
    <source>
        <dbReference type="SAM" id="Phobius"/>
    </source>
</evidence>
<evidence type="ECO:0000256" key="2">
    <source>
        <dbReference type="ARBA" id="ARBA00007935"/>
    </source>
</evidence>
<comment type="subcellular location">
    <subcellularLocation>
        <location evidence="1">Cell membrane</location>
        <topology evidence="1">Multi-pass membrane protein</topology>
    </subcellularLocation>
</comment>
<feature type="transmembrane region" description="Helical" evidence="8">
    <location>
        <begin position="133"/>
        <end position="151"/>
    </location>
</feature>
<feature type="transmembrane region" description="Helical" evidence="8">
    <location>
        <begin position="507"/>
        <end position="537"/>
    </location>
</feature>
<keyword evidence="4" id="KW-1003">Cell membrane</keyword>
<feature type="transmembrane region" description="Helical" evidence="8">
    <location>
        <begin position="448"/>
        <end position="467"/>
    </location>
</feature>
<keyword evidence="7 8" id="KW-0472">Membrane</keyword>
<evidence type="ECO:0000256" key="5">
    <source>
        <dbReference type="ARBA" id="ARBA00022692"/>
    </source>
</evidence>
<feature type="transmembrane region" description="Helical" evidence="8">
    <location>
        <begin position="662"/>
        <end position="681"/>
    </location>
</feature>
<keyword evidence="10" id="KW-1185">Reference proteome</keyword>
<dbReference type="PANTHER" id="PTHR30472:SF37">
    <property type="entry name" value="FE(3+) DICITRATE TRANSPORT SYSTEM PERMEASE PROTEIN FECD-RELATED"/>
    <property type="match status" value="1"/>
</dbReference>
<feature type="transmembrane region" description="Helical" evidence="8">
    <location>
        <begin position="549"/>
        <end position="567"/>
    </location>
</feature>
<evidence type="ECO:0000313" key="10">
    <source>
        <dbReference type="Proteomes" id="UP001549098"/>
    </source>
</evidence>
<keyword evidence="6 8" id="KW-1133">Transmembrane helix</keyword>
<keyword evidence="3" id="KW-0813">Transport</keyword>
<feature type="transmembrane region" description="Helical" evidence="8">
    <location>
        <begin position="592"/>
        <end position="623"/>
    </location>
</feature>
<protein>
    <submittedName>
        <fullName evidence="9">Iron complex transport system permease protein</fullName>
    </submittedName>
</protein>
<evidence type="ECO:0000256" key="1">
    <source>
        <dbReference type="ARBA" id="ARBA00004651"/>
    </source>
</evidence>
<feature type="transmembrane region" description="Helical" evidence="8">
    <location>
        <begin position="474"/>
        <end position="495"/>
    </location>
</feature>
<name>A0ABV2F859_9BACL</name>
<feature type="transmembrane region" description="Helical" evidence="8">
    <location>
        <begin position="250"/>
        <end position="276"/>
    </location>
</feature>
<feature type="transmembrane region" description="Helical" evidence="8">
    <location>
        <begin position="296"/>
        <end position="313"/>
    </location>
</feature>
<dbReference type="Gene3D" id="1.10.3470.10">
    <property type="entry name" value="ABC transporter involved in vitamin B12 uptake, BtuC"/>
    <property type="match status" value="2"/>
</dbReference>
<dbReference type="InterPro" id="IPR037294">
    <property type="entry name" value="ABC_BtuC-like"/>
</dbReference>
<comment type="similarity">
    <text evidence="2">Belongs to the binding-protein-dependent transport system permease family. FecCD subfamily.</text>
</comment>
<organism evidence="9 10">
    <name type="scientific">Paenibacillus favisporus</name>
    <dbReference type="NCBI Taxonomy" id="221028"/>
    <lineage>
        <taxon>Bacteria</taxon>
        <taxon>Bacillati</taxon>
        <taxon>Bacillota</taxon>
        <taxon>Bacilli</taxon>
        <taxon>Bacillales</taxon>
        <taxon>Paenibacillaceae</taxon>
        <taxon>Paenibacillus</taxon>
    </lineage>
</organism>
<feature type="transmembrane region" description="Helical" evidence="8">
    <location>
        <begin position="107"/>
        <end position="127"/>
    </location>
</feature>
<evidence type="ECO:0000313" key="9">
    <source>
        <dbReference type="EMBL" id="MET3547968.1"/>
    </source>
</evidence>
<feature type="transmembrane region" description="Helical" evidence="8">
    <location>
        <begin position="635"/>
        <end position="656"/>
    </location>
</feature>
<keyword evidence="5 8" id="KW-0812">Transmembrane</keyword>
<evidence type="ECO:0000256" key="7">
    <source>
        <dbReference type="ARBA" id="ARBA00023136"/>
    </source>
</evidence>